<comment type="caution">
    <text evidence="2">The sequence shown here is derived from an EMBL/GenBank/DDBJ whole genome shotgun (WGS) entry which is preliminary data.</text>
</comment>
<evidence type="ECO:0000313" key="3">
    <source>
        <dbReference type="Proteomes" id="UP001209076"/>
    </source>
</evidence>
<dbReference type="RefSeq" id="WP_262096106.1">
    <property type="nucleotide sequence ID" value="NZ_JAOEGN010000006.1"/>
</dbReference>
<feature type="transmembrane region" description="Helical" evidence="1">
    <location>
        <begin position="30"/>
        <end position="52"/>
    </location>
</feature>
<dbReference type="Proteomes" id="UP001209076">
    <property type="component" value="Unassembled WGS sequence"/>
</dbReference>
<organism evidence="2 3">
    <name type="scientific">Paracholeplasma vituli</name>
    <dbReference type="NCBI Taxonomy" id="69473"/>
    <lineage>
        <taxon>Bacteria</taxon>
        <taxon>Bacillati</taxon>
        <taxon>Mycoplasmatota</taxon>
        <taxon>Mollicutes</taxon>
        <taxon>Acholeplasmatales</taxon>
        <taxon>Acholeplasmataceae</taxon>
        <taxon>Paracholeplasma</taxon>
    </lineage>
</organism>
<accession>A0ABT2PYM5</accession>
<gene>
    <name evidence="2" type="ORF">N7603_04195</name>
</gene>
<protein>
    <submittedName>
        <fullName evidence="2">Uncharacterized protein</fullName>
    </submittedName>
</protein>
<reference evidence="3" key="1">
    <citation type="submission" date="2023-07" db="EMBL/GenBank/DDBJ databases">
        <title>Novel Mycoplasma species identified in domestic and wild animals.</title>
        <authorList>
            <person name="Volokhov D.V."/>
            <person name="Furtak V.A."/>
            <person name="Zagorodnyaya T.A."/>
        </authorList>
    </citation>
    <scope>NUCLEOTIDE SEQUENCE [LARGE SCALE GENOMIC DNA]</scope>
    <source>
        <strain evidence="3">92-19</strain>
    </source>
</reference>
<evidence type="ECO:0000313" key="2">
    <source>
        <dbReference type="EMBL" id="MCU0104852.1"/>
    </source>
</evidence>
<name>A0ABT2PYM5_9MOLU</name>
<keyword evidence="3" id="KW-1185">Reference proteome</keyword>
<sequence length="131" mass="15787">MKPFKVYFHDCLNTQKQYKAYHKNLSFKEALLYALYTTVFSLAIILLPSLIVINLMMFVTYMKVWIVYGALIGALFIYLRHKLQTEWIKDYSKDLEFDKIKQLFELKTKLYILIWFGFVYLLYFIFGGYIV</sequence>
<keyword evidence="1" id="KW-0812">Transmembrane</keyword>
<proteinExistence type="predicted"/>
<feature type="transmembrane region" description="Helical" evidence="1">
    <location>
        <begin position="58"/>
        <end position="79"/>
    </location>
</feature>
<evidence type="ECO:0000256" key="1">
    <source>
        <dbReference type="SAM" id="Phobius"/>
    </source>
</evidence>
<dbReference type="EMBL" id="JAOEGN010000006">
    <property type="protein sequence ID" value="MCU0104852.1"/>
    <property type="molecule type" value="Genomic_DNA"/>
</dbReference>
<feature type="transmembrane region" description="Helical" evidence="1">
    <location>
        <begin position="110"/>
        <end position="130"/>
    </location>
</feature>
<keyword evidence="1" id="KW-0472">Membrane</keyword>
<keyword evidence="1" id="KW-1133">Transmembrane helix</keyword>